<comment type="caution">
    <text evidence="2">The sequence shown here is derived from an EMBL/GenBank/DDBJ whole genome shotgun (WGS) entry which is preliminary data.</text>
</comment>
<reference evidence="2" key="1">
    <citation type="submission" date="2021-07" db="EMBL/GenBank/DDBJ databases">
        <title>Neiella marina sp. nov., isolated from the intestinal content of sea cucumber Apostichopus japonicus.</title>
        <authorList>
            <person name="Bai X."/>
        </authorList>
    </citation>
    <scope>NUCLEOTIDE SEQUENCE</scope>
    <source>
        <strain evidence="2">126</strain>
    </source>
</reference>
<organism evidence="2 3">
    <name type="scientific">Neiella holothuriorum</name>
    <dbReference type="NCBI Taxonomy" id="2870530"/>
    <lineage>
        <taxon>Bacteria</taxon>
        <taxon>Pseudomonadati</taxon>
        <taxon>Pseudomonadota</taxon>
        <taxon>Gammaproteobacteria</taxon>
        <taxon>Alteromonadales</taxon>
        <taxon>Echinimonadaceae</taxon>
        <taxon>Neiella</taxon>
    </lineage>
</organism>
<feature type="signal peptide" evidence="1">
    <location>
        <begin position="1"/>
        <end position="21"/>
    </location>
</feature>
<feature type="chain" id="PRO_5045050237" evidence="1">
    <location>
        <begin position="22"/>
        <end position="93"/>
    </location>
</feature>
<dbReference type="RefSeq" id="WP_220105164.1">
    <property type="nucleotide sequence ID" value="NZ_JAHZSS010000024.1"/>
</dbReference>
<proteinExistence type="predicted"/>
<accession>A0ABS7EJL0</accession>
<evidence type="ECO:0000313" key="2">
    <source>
        <dbReference type="EMBL" id="MBW8192543.1"/>
    </source>
</evidence>
<protein>
    <submittedName>
        <fullName evidence="2">Uncharacterized protein</fullName>
    </submittedName>
</protein>
<keyword evidence="3" id="KW-1185">Reference proteome</keyword>
<evidence type="ECO:0000313" key="3">
    <source>
        <dbReference type="Proteomes" id="UP001166251"/>
    </source>
</evidence>
<sequence length="93" mass="10105">MSLKSIGILTAVVMIAVPAMATSFKISSVAQVTTQANATQPLQGYRAHSVDPLLEFKPYLPTNEDLAPSITSSATNKIDSRTQLFYSRMTEQL</sequence>
<name>A0ABS7EJL0_9GAMM</name>
<keyword evidence="1" id="KW-0732">Signal</keyword>
<gene>
    <name evidence="2" type="ORF">K0504_16000</name>
</gene>
<dbReference type="EMBL" id="JAHZSS010000024">
    <property type="protein sequence ID" value="MBW8192543.1"/>
    <property type="molecule type" value="Genomic_DNA"/>
</dbReference>
<dbReference type="Proteomes" id="UP001166251">
    <property type="component" value="Unassembled WGS sequence"/>
</dbReference>
<evidence type="ECO:0000256" key="1">
    <source>
        <dbReference type="SAM" id="SignalP"/>
    </source>
</evidence>